<reference evidence="14" key="1">
    <citation type="submission" date="2020-03" db="EMBL/GenBank/DDBJ databases">
        <title>Studies in the Genomics of Life Span.</title>
        <authorList>
            <person name="Glass D."/>
        </authorList>
    </citation>
    <scope>NUCLEOTIDE SEQUENCE</scope>
    <source>
        <strain evidence="14">LTLLF</strain>
        <tissue evidence="14">Muscle</tissue>
    </source>
</reference>
<feature type="compositionally biased region" description="Pro residues" evidence="12">
    <location>
        <begin position="9"/>
        <end position="18"/>
    </location>
</feature>
<dbReference type="EMBL" id="JAATJU010023569">
    <property type="protein sequence ID" value="KAH0507464.1"/>
    <property type="molecule type" value="Genomic_DNA"/>
</dbReference>
<protein>
    <recommendedName>
        <fullName evidence="9">Serine/threonine-protein kinase SBK2</fullName>
        <ecNumber evidence="1">2.7.11.1</ecNumber>
    </recommendedName>
    <alternativeName>
        <fullName evidence="10">SH3 domain-binding kinase family member 2</fullName>
    </alternativeName>
</protein>
<feature type="compositionally biased region" description="Basic and acidic residues" evidence="12">
    <location>
        <begin position="453"/>
        <end position="479"/>
    </location>
</feature>
<dbReference type="FunFam" id="1.10.510.10:FF:000577">
    <property type="entry name" value="SH3 domain binding kinase family member 3"/>
    <property type="match status" value="1"/>
</dbReference>
<dbReference type="AlphaFoldDB" id="A0A8J6G9J3"/>
<keyword evidence="3" id="KW-0808">Transferase</keyword>
<feature type="compositionally biased region" description="Acidic residues" evidence="12">
    <location>
        <begin position="430"/>
        <end position="452"/>
    </location>
</feature>
<comment type="catalytic activity">
    <reaction evidence="8">
        <text>L-seryl-[protein] + ATP = O-phospho-L-seryl-[protein] + ADP + H(+)</text>
        <dbReference type="Rhea" id="RHEA:17989"/>
        <dbReference type="Rhea" id="RHEA-COMP:9863"/>
        <dbReference type="Rhea" id="RHEA-COMP:11604"/>
        <dbReference type="ChEBI" id="CHEBI:15378"/>
        <dbReference type="ChEBI" id="CHEBI:29999"/>
        <dbReference type="ChEBI" id="CHEBI:30616"/>
        <dbReference type="ChEBI" id="CHEBI:83421"/>
        <dbReference type="ChEBI" id="CHEBI:456216"/>
        <dbReference type="EC" id="2.7.11.1"/>
    </reaction>
</comment>
<evidence type="ECO:0000256" key="8">
    <source>
        <dbReference type="ARBA" id="ARBA00048679"/>
    </source>
</evidence>
<dbReference type="InterPro" id="IPR017441">
    <property type="entry name" value="Protein_kinase_ATP_BS"/>
</dbReference>
<evidence type="ECO:0000313" key="15">
    <source>
        <dbReference type="Proteomes" id="UP000710432"/>
    </source>
</evidence>
<dbReference type="GO" id="GO:0005524">
    <property type="term" value="F:ATP binding"/>
    <property type="evidence" value="ECO:0007669"/>
    <property type="project" value="UniProtKB-UniRule"/>
</dbReference>
<dbReference type="SMART" id="SM00220">
    <property type="entry name" value="S_TKc"/>
    <property type="match status" value="2"/>
</dbReference>
<dbReference type="FunFam" id="1.10.510.10:FF:000515">
    <property type="entry name" value="serine/threonine-protein kinase SBK2"/>
    <property type="match status" value="1"/>
</dbReference>
<keyword evidence="4 11" id="KW-0547">Nucleotide-binding</keyword>
<comment type="caution">
    <text evidence="14">The sequence shown here is derived from an EMBL/GenBank/DDBJ whole genome shotgun (WGS) entry which is preliminary data.</text>
</comment>
<dbReference type="PROSITE" id="PS00107">
    <property type="entry name" value="PROTEIN_KINASE_ATP"/>
    <property type="match status" value="2"/>
</dbReference>
<keyword evidence="2" id="KW-0723">Serine/threonine-protein kinase</keyword>
<name>A0A8J6G9J3_MICOH</name>
<comment type="catalytic activity">
    <reaction evidence="7">
        <text>L-threonyl-[protein] + ATP = O-phospho-L-threonyl-[protein] + ADP + H(+)</text>
        <dbReference type="Rhea" id="RHEA:46608"/>
        <dbReference type="Rhea" id="RHEA-COMP:11060"/>
        <dbReference type="Rhea" id="RHEA-COMP:11605"/>
        <dbReference type="ChEBI" id="CHEBI:15378"/>
        <dbReference type="ChEBI" id="CHEBI:30013"/>
        <dbReference type="ChEBI" id="CHEBI:30616"/>
        <dbReference type="ChEBI" id="CHEBI:61977"/>
        <dbReference type="ChEBI" id="CHEBI:456216"/>
        <dbReference type="EC" id="2.7.11.1"/>
    </reaction>
</comment>
<evidence type="ECO:0000259" key="13">
    <source>
        <dbReference type="PROSITE" id="PS50011"/>
    </source>
</evidence>
<dbReference type="PROSITE" id="PS00108">
    <property type="entry name" value="PROTEIN_KINASE_ST"/>
    <property type="match status" value="2"/>
</dbReference>
<accession>A0A8J6G9J3</accession>
<dbReference type="Gene3D" id="3.30.200.20">
    <property type="entry name" value="Phosphorylase Kinase, domain 1"/>
    <property type="match status" value="1"/>
</dbReference>
<dbReference type="Gene3D" id="1.10.510.10">
    <property type="entry name" value="Transferase(Phosphotransferase) domain 1"/>
    <property type="match status" value="2"/>
</dbReference>
<dbReference type="PANTHER" id="PTHR24359:SF34">
    <property type="entry name" value="PROTEIN KINASE DOMAIN-CONTAINING PROTEIN"/>
    <property type="match status" value="1"/>
</dbReference>
<sequence>MRLGSAPSFPKPYLPPPTWCQAGNRLGKNLPASSAPTRHCMEEKGNQGGSRRGREEKTNVTAIPAAQVHTTDPKSPEPESVDKGCLPGSADTRQPEMELRALETPEDGDAEEDTAMALQRLVELTASKVASVRSLRVQYRLIRKLGSGSYGRVLLAQPRQGGQPVALKLLRRDSVLRTTFLREFCVGRCVSSHPGLLQTLGWPLQTPRHFAFAQEYAPCGDLSGILQEKARLDRTAQGLPERMVKRVLAQLAGALDFLHGRGLVHSDVKPDNVLVFDPDCNRVALGDLGLTRPEGSPTPAPPVPLPTAPPELCLLLPPNTLPLRPAVDSWALGVLLFCAATACFPWDVALAPDPEFEAFAIWMTTKPQPPRPPAPWDQFAPPALTLLQGLLDLDPETRSPPLAVLNVLGDDWGLLGSGEVAGSFGGVSYEDGEEDEGGSSLEEWTEEEEDEIKDGGRTGIDSREMPGKQSEDGQRKVAAVEDGGDEGLGGLTVEELQQGQETALALEDMMALSAQTLVRTEVEELYEEVRPLGQGRFGRVLLVTHRQKGTPLALKQLPKTSTSLRSFLYEFCVGLSLGTHPAIVAAYGIGIESASSYSFLTEPVLHGDLITFIQPKVGLPQPAAQRCAAQLASALEHIHSHGLVYRDLKPENVLVCDSDCHRIKLTDFGHTRPRGTLLRLTGPPIPYTAPELCAPPPFPEGLPIQPALDAWALGVLIFCLLTGYFPWDQPLVEADPFFEDFLIWQASGQPQDRPQPWYGLSPVADTLLWGLLDPHPRKRNPVSSIKGYLGQSWRQREGEAEELAKGLREDG</sequence>
<dbReference type="InterPro" id="IPR011009">
    <property type="entry name" value="Kinase-like_dom_sf"/>
</dbReference>
<evidence type="ECO:0000256" key="5">
    <source>
        <dbReference type="ARBA" id="ARBA00022777"/>
    </source>
</evidence>
<evidence type="ECO:0000256" key="2">
    <source>
        <dbReference type="ARBA" id="ARBA00022527"/>
    </source>
</evidence>
<dbReference type="SUPFAM" id="SSF56112">
    <property type="entry name" value="Protein kinase-like (PK-like)"/>
    <property type="match status" value="2"/>
</dbReference>
<dbReference type="Pfam" id="PF00069">
    <property type="entry name" value="Pkinase"/>
    <property type="match status" value="2"/>
</dbReference>
<dbReference type="EC" id="2.7.11.1" evidence="1"/>
<feature type="binding site" evidence="11">
    <location>
        <position position="555"/>
    </location>
    <ligand>
        <name>ATP</name>
        <dbReference type="ChEBI" id="CHEBI:30616"/>
    </ligand>
</feature>
<evidence type="ECO:0000256" key="9">
    <source>
        <dbReference type="ARBA" id="ARBA00071613"/>
    </source>
</evidence>
<evidence type="ECO:0000256" key="11">
    <source>
        <dbReference type="PROSITE-ProRule" id="PRU10141"/>
    </source>
</evidence>
<dbReference type="InterPro" id="IPR000719">
    <property type="entry name" value="Prot_kinase_dom"/>
</dbReference>
<feature type="binding site" evidence="11">
    <location>
        <position position="168"/>
    </location>
    <ligand>
        <name>ATP</name>
        <dbReference type="ChEBI" id="CHEBI:30616"/>
    </ligand>
</feature>
<feature type="region of interest" description="Disordered" evidence="12">
    <location>
        <begin position="427"/>
        <end position="488"/>
    </location>
</feature>
<proteinExistence type="predicted"/>
<organism evidence="14 15">
    <name type="scientific">Microtus ochrogaster</name>
    <name type="common">Prairie vole</name>
    <dbReference type="NCBI Taxonomy" id="79684"/>
    <lineage>
        <taxon>Eukaryota</taxon>
        <taxon>Metazoa</taxon>
        <taxon>Chordata</taxon>
        <taxon>Craniata</taxon>
        <taxon>Vertebrata</taxon>
        <taxon>Euteleostomi</taxon>
        <taxon>Mammalia</taxon>
        <taxon>Eutheria</taxon>
        <taxon>Euarchontoglires</taxon>
        <taxon>Glires</taxon>
        <taxon>Rodentia</taxon>
        <taxon>Myomorpha</taxon>
        <taxon>Muroidea</taxon>
        <taxon>Cricetidae</taxon>
        <taxon>Arvicolinae</taxon>
        <taxon>Microtus</taxon>
    </lineage>
</organism>
<evidence type="ECO:0000256" key="1">
    <source>
        <dbReference type="ARBA" id="ARBA00012513"/>
    </source>
</evidence>
<evidence type="ECO:0000256" key="6">
    <source>
        <dbReference type="ARBA" id="ARBA00022840"/>
    </source>
</evidence>
<feature type="region of interest" description="Disordered" evidence="12">
    <location>
        <begin position="1"/>
        <end position="96"/>
    </location>
</feature>
<keyword evidence="6 11" id="KW-0067">ATP-binding</keyword>
<dbReference type="Proteomes" id="UP000710432">
    <property type="component" value="Unassembled WGS sequence"/>
</dbReference>
<gene>
    <name evidence="14" type="ORF">LTLLF_168855</name>
</gene>
<evidence type="ECO:0000256" key="10">
    <source>
        <dbReference type="ARBA" id="ARBA00078273"/>
    </source>
</evidence>
<keyword evidence="5 14" id="KW-0418">Kinase</keyword>
<feature type="compositionally biased region" description="Basic and acidic residues" evidence="12">
    <location>
        <begin position="71"/>
        <end position="82"/>
    </location>
</feature>
<evidence type="ECO:0000256" key="7">
    <source>
        <dbReference type="ARBA" id="ARBA00047899"/>
    </source>
</evidence>
<evidence type="ECO:0000313" key="14">
    <source>
        <dbReference type="EMBL" id="KAH0507464.1"/>
    </source>
</evidence>
<dbReference type="PANTHER" id="PTHR24359">
    <property type="entry name" value="SERINE/THREONINE-PROTEIN KINASE SBK1"/>
    <property type="match status" value="1"/>
</dbReference>
<feature type="domain" description="Protein kinase" evidence="13">
    <location>
        <begin position="139"/>
        <end position="413"/>
    </location>
</feature>
<dbReference type="PROSITE" id="PS50011">
    <property type="entry name" value="PROTEIN_KINASE_DOM"/>
    <property type="match status" value="2"/>
</dbReference>
<dbReference type="InterPro" id="IPR008271">
    <property type="entry name" value="Ser/Thr_kinase_AS"/>
</dbReference>
<dbReference type="GO" id="GO:0004674">
    <property type="term" value="F:protein serine/threonine kinase activity"/>
    <property type="evidence" value="ECO:0007669"/>
    <property type="project" value="UniProtKB-KW"/>
</dbReference>
<evidence type="ECO:0000256" key="4">
    <source>
        <dbReference type="ARBA" id="ARBA00022741"/>
    </source>
</evidence>
<evidence type="ECO:0000256" key="3">
    <source>
        <dbReference type="ARBA" id="ARBA00022679"/>
    </source>
</evidence>
<evidence type="ECO:0000256" key="12">
    <source>
        <dbReference type="SAM" id="MobiDB-lite"/>
    </source>
</evidence>
<feature type="domain" description="Protein kinase" evidence="13">
    <location>
        <begin position="526"/>
        <end position="789"/>
    </location>
</feature>